<reference evidence="7" key="1">
    <citation type="submission" date="2022-12" db="EMBL/GenBank/DDBJ databases">
        <title>Genome assemblies of Blomia tropicalis.</title>
        <authorList>
            <person name="Cui Y."/>
        </authorList>
    </citation>
    <scope>NUCLEOTIDE SEQUENCE</scope>
    <source>
        <tissue evidence="7">Adult mites</tissue>
    </source>
</reference>
<keyword evidence="6" id="KW-0687">Ribonucleoprotein</keyword>
<dbReference type="PANTHER" id="PTHR21244:SF1">
    <property type="entry name" value="SMALL RIBOSOMAL SUBUNIT PROTEIN US3M"/>
    <property type="match status" value="1"/>
</dbReference>
<protein>
    <recommendedName>
        <fullName evidence="9">28S ribosomal protein S24, mitochondrial</fullName>
    </recommendedName>
</protein>
<evidence type="ECO:0000313" key="8">
    <source>
        <dbReference type="Proteomes" id="UP001142055"/>
    </source>
</evidence>
<evidence type="ECO:0000256" key="6">
    <source>
        <dbReference type="ARBA" id="ARBA00023274"/>
    </source>
</evidence>
<evidence type="ECO:0000256" key="5">
    <source>
        <dbReference type="ARBA" id="ARBA00023128"/>
    </source>
</evidence>
<sequence length="177" mass="20352">MILRNLQSFQLVSIARPLVRSLLDSSCMKTGAPNFVQQCRGKCQAGRYKVTLKRNRPLTYEMANKPHNIAVRKGWNSWNTSSLVGVEHQASEITVDDVFIRSFIAGTWHRLFLSEIILKRRANLITINGIVSQQIPPRKYYWLIGYTEEILSLILKCPVKVDIQTTANRNALIYKYI</sequence>
<accession>A0A9Q0RJF2</accession>
<dbReference type="GO" id="GO:0006412">
    <property type="term" value="P:translation"/>
    <property type="evidence" value="ECO:0007669"/>
    <property type="project" value="TreeGrafter"/>
</dbReference>
<evidence type="ECO:0000313" key="7">
    <source>
        <dbReference type="EMBL" id="KAJ6216280.1"/>
    </source>
</evidence>
<evidence type="ECO:0000256" key="1">
    <source>
        <dbReference type="ARBA" id="ARBA00004173"/>
    </source>
</evidence>
<comment type="caution">
    <text evidence="7">The sequence shown here is derived from an EMBL/GenBank/DDBJ whole genome shotgun (WGS) entry which is preliminary data.</text>
</comment>
<comment type="similarity">
    <text evidence="2">Belongs to the universal ribosomal protein uS3 family.</text>
</comment>
<keyword evidence="4" id="KW-0689">Ribosomal protein</keyword>
<gene>
    <name evidence="7" type="ORF">RDWZM_007437</name>
</gene>
<organism evidence="7 8">
    <name type="scientific">Blomia tropicalis</name>
    <name type="common">Mite</name>
    <dbReference type="NCBI Taxonomy" id="40697"/>
    <lineage>
        <taxon>Eukaryota</taxon>
        <taxon>Metazoa</taxon>
        <taxon>Ecdysozoa</taxon>
        <taxon>Arthropoda</taxon>
        <taxon>Chelicerata</taxon>
        <taxon>Arachnida</taxon>
        <taxon>Acari</taxon>
        <taxon>Acariformes</taxon>
        <taxon>Sarcoptiformes</taxon>
        <taxon>Astigmata</taxon>
        <taxon>Glycyphagoidea</taxon>
        <taxon>Echimyopodidae</taxon>
        <taxon>Blomia</taxon>
    </lineage>
</organism>
<keyword evidence="3" id="KW-0809">Transit peptide</keyword>
<name>A0A9Q0RJF2_BLOTA</name>
<dbReference type="GO" id="GO:0005739">
    <property type="term" value="C:mitochondrion"/>
    <property type="evidence" value="ECO:0007669"/>
    <property type="project" value="UniProtKB-SubCell"/>
</dbReference>
<dbReference type="Proteomes" id="UP001142055">
    <property type="component" value="Chromosome 3"/>
</dbReference>
<dbReference type="InterPro" id="IPR026146">
    <property type="entry name" value="Ribosomal_uS3m"/>
</dbReference>
<dbReference type="GO" id="GO:1990904">
    <property type="term" value="C:ribonucleoprotein complex"/>
    <property type="evidence" value="ECO:0007669"/>
    <property type="project" value="UniProtKB-KW"/>
</dbReference>
<evidence type="ECO:0000256" key="4">
    <source>
        <dbReference type="ARBA" id="ARBA00022980"/>
    </source>
</evidence>
<evidence type="ECO:0008006" key="9">
    <source>
        <dbReference type="Google" id="ProtNLM"/>
    </source>
</evidence>
<evidence type="ECO:0000256" key="2">
    <source>
        <dbReference type="ARBA" id="ARBA00010761"/>
    </source>
</evidence>
<dbReference type="PANTHER" id="PTHR21244">
    <property type="entry name" value="MITOCHONDRIAL 28S RIBOSOMAL PROTEIN S24"/>
    <property type="match status" value="1"/>
</dbReference>
<proteinExistence type="inferred from homology"/>
<dbReference type="AlphaFoldDB" id="A0A9Q0RJF2"/>
<evidence type="ECO:0000256" key="3">
    <source>
        <dbReference type="ARBA" id="ARBA00022946"/>
    </source>
</evidence>
<dbReference type="Pfam" id="PF14955">
    <property type="entry name" value="MRP-S24"/>
    <property type="match status" value="1"/>
</dbReference>
<dbReference type="GO" id="GO:0005840">
    <property type="term" value="C:ribosome"/>
    <property type="evidence" value="ECO:0007669"/>
    <property type="project" value="UniProtKB-KW"/>
</dbReference>
<keyword evidence="8" id="KW-1185">Reference proteome</keyword>
<comment type="subcellular location">
    <subcellularLocation>
        <location evidence="1">Mitochondrion</location>
    </subcellularLocation>
</comment>
<dbReference type="EMBL" id="JAPWDV010000003">
    <property type="protein sequence ID" value="KAJ6216280.1"/>
    <property type="molecule type" value="Genomic_DNA"/>
</dbReference>
<dbReference type="OMA" id="FLQGYTE"/>
<keyword evidence="5" id="KW-0496">Mitochondrion</keyword>